<reference evidence="1 3" key="2">
    <citation type="journal article" date="2017" name="BMC Genomics">
        <title>Genomic analysis of methanogenic archaea reveals a shift towards energy conservation.</title>
        <authorList>
            <person name="Gilmore S.P."/>
            <person name="Henske J.K."/>
            <person name="Sexton J.A."/>
            <person name="Solomon K.V."/>
            <person name="Seppala S."/>
            <person name="Yoo J.I."/>
            <person name="Huyett L.M."/>
            <person name="Pressman A."/>
            <person name="Cogan J.Z."/>
            <person name="Kivenson V."/>
            <person name="Peng X."/>
            <person name="Tan Y."/>
            <person name="Valentine D.L."/>
            <person name="O'Malley M.A."/>
        </authorList>
    </citation>
    <scope>NUCLEOTIDE SEQUENCE [LARGE SCALE GENOMIC DNA]</scope>
    <source>
        <strain evidence="1 3">1R-7</strain>
    </source>
</reference>
<proteinExistence type="predicted"/>
<reference evidence="2 4" key="1">
    <citation type="submission" date="2016-04" db="EMBL/GenBank/DDBJ databases">
        <title>Genome sequence of Methanosphaera cuniculi DSM 4103.</title>
        <authorList>
            <person name="Poehlein A."/>
            <person name="Seedorf H."/>
            <person name="Daniel R."/>
        </authorList>
    </citation>
    <scope>NUCLEOTIDE SEQUENCE [LARGE SCALE GENOMIC DNA]</scope>
    <source>
        <strain evidence="2 4">DSM 4103</strain>
    </source>
</reference>
<dbReference type="EMBL" id="LWMS01000025">
    <property type="protein sequence ID" value="PWL08200.1"/>
    <property type="molecule type" value="Genomic_DNA"/>
</dbReference>
<accession>A0A2A2HEP5</accession>
<dbReference type="EMBL" id="LMVN01000006">
    <property type="protein sequence ID" value="PAV07902.1"/>
    <property type="molecule type" value="Genomic_DNA"/>
</dbReference>
<keyword evidence="3" id="KW-1185">Reference proteome</keyword>
<organism evidence="1 3">
    <name type="scientific">Methanosphaera cuniculi</name>
    <dbReference type="NCBI Taxonomy" id="1077256"/>
    <lineage>
        <taxon>Archaea</taxon>
        <taxon>Methanobacteriati</taxon>
        <taxon>Methanobacteriota</taxon>
        <taxon>Methanomada group</taxon>
        <taxon>Methanobacteria</taxon>
        <taxon>Methanobacteriales</taxon>
        <taxon>Methanobacteriaceae</taxon>
        <taxon>Methanosphaera</taxon>
    </lineage>
</organism>
<gene>
    <name evidence="1" type="ORF">ASJ82_06865</name>
    <name evidence="2" type="ORF">MSCUN_09090</name>
</gene>
<protein>
    <submittedName>
        <fullName evidence="1">Uncharacterized protein</fullName>
    </submittedName>
</protein>
<evidence type="ECO:0000313" key="3">
    <source>
        <dbReference type="Proteomes" id="UP000217528"/>
    </source>
</evidence>
<dbReference type="AlphaFoldDB" id="A0A2A2HEP5"/>
<dbReference type="Proteomes" id="UP000246004">
    <property type="component" value="Unassembled WGS sequence"/>
</dbReference>
<dbReference type="RefSeq" id="WP_095608248.1">
    <property type="nucleotide sequence ID" value="NZ_LMVN01000006.1"/>
</dbReference>
<dbReference type="OrthoDB" id="82530at2157"/>
<evidence type="ECO:0000313" key="4">
    <source>
        <dbReference type="Proteomes" id="UP000246004"/>
    </source>
</evidence>
<sequence length="75" mass="8569">MILKCDICGHEFDLENAGCCDCGFGCGGSMVKCPECGLHMDLPEELREEHERIYNEKTIFTKLEKKLAEDEQKQQ</sequence>
<name>A0A2A2HEP5_9EURY</name>
<evidence type="ECO:0000313" key="2">
    <source>
        <dbReference type="EMBL" id="PWL08200.1"/>
    </source>
</evidence>
<comment type="caution">
    <text evidence="1">The sequence shown here is derived from an EMBL/GenBank/DDBJ whole genome shotgun (WGS) entry which is preliminary data.</text>
</comment>
<dbReference type="Proteomes" id="UP000217528">
    <property type="component" value="Unassembled WGS sequence"/>
</dbReference>
<evidence type="ECO:0000313" key="1">
    <source>
        <dbReference type="EMBL" id="PAV07902.1"/>
    </source>
</evidence>